<feature type="transmembrane region" description="Helical" evidence="7">
    <location>
        <begin position="204"/>
        <end position="225"/>
    </location>
</feature>
<dbReference type="Proteomes" id="UP000316624">
    <property type="component" value="Unassembled WGS sequence"/>
</dbReference>
<feature type="transmembrane region" description="Helical" evidence="7">
    <location>
        <begin position="144"/>
        <end position="167"/>
    </location>
</feature>
<feature type="region of interest" description="Disordered" evidence="6">
    <location>
        <begin position="331"/>
        <end position="355"/>
    </location>
</feature>
<evidence type="ECO:0000256" key="4">
    <source>
        <dbReference type="ARBA" id="ARBA00022989"/>
    </source>
</evidence>
<evidence type="ECO:0000256" key="5">
    <source>
        <dbReference type="ARBA" id="ARBA00023136"/>
    </source>
</evidence>
<feature type="compositionally biased region" description="Low complexity" evidence="6">
    <location>
        <begin position="346"/>
        <end position="355"/>
    </location>
</feature>
<sequence length="355" mass="35847">MLDQIYTMLEGSITGTLAGKYAAVQGLVSAPLQTAMAINLVIVGFAVMRGASNEPFGNYLGTWLKCYLVILAATSSLAPQIAAAAQSAPDQLAAALGGGALNASFDSFVQNAVNPALSLHNAMPPWFEGNSWIPITIPNLATGFMVILILVIAYIIAALAMVMVLFIKFGLFVTIATMPIFVGALIFPSSSGLFFSWLGAVLNYAIQTAAVSLALVLVVGLVNAMPSALAAGSGGDTWTTLIAMVAQLVVILVGGFLIMQAQAIGSFAGGGGSSGAGFLAALYPTTMARQIMTRANRAPISLARGVGNAAGWSLARQSANRAAFLASASGGGTGGGGGSGGGRTSMGGASTSRTR</sequence>
<dbReference type="RefSeq" id="WP_145074687.1">
    <property type="nucleotide sequence ID" value="NZ_JACIIY010000025.1"/>
</dbReference>
<keyword evidence="5 7" id="KW-0472">Membrane</keyword>
<evidence type="ECO:0000313" key="9">
    <source>
        <dbReference type="Proteomes" id="UP000316624"/>
    </source>
</evidence>
<comment type="subcellular location">
    <subcellularLocation>
        <location evidence="1">Membrane</location>
        <topology evidence="1">Multi-pass membrane protein</topology>
    </subcellularLocation>
</comment>
<evidence type="ECO:0000256" key="1">
    <source>
        <dbReference type="ARBA" id="ARBA00004141"/>
    </source>
</evidence>
<comment type="caution">
    <text evidence="8">The sequence shown here is derived from an EMBL/GenBank/DDBJ whole genome shotgun (WGS) entry which is preliminary data.</text>
</comment>
<feature type="compositionally biased region" description="Gly residues" evidence="6">
    <location>
        <begin position="331"/>
        <end position="345"/>
    </location>
</feature>
<keyword evidence="3 7" id="KW-0812">Transmembrane</keyword>
<dbReference type="AlphaFoldDB" id="A0A562K845"/>
<keyword evidence="4 7" id="KW-1133">Transmembrane helix</keyword>
<accession>A0A562K845</accession>
<evidence type="ECO:0000256" key="7">
    <source>
        <dbReference type="SAM" id="Phobius"/>
    </source>
</evidence>
<dbReference type="EMBL" id="VLKK01000014">
    <property type="protein sequence ID" value="TWH91590.1"/>
    <property type="molecule type" value="Genomic_DNA"/>
</dbReference>
<reference evidence="8 9" key="1">
    <citation type="journal article" date="2015" name="Stand. Genomic Sci.">
        <title>Genomic Encyclopedia of Bacterial and Archaeal Type Strains, Phase III: the genomes of soil and plant-associated and newly described type strains.</title>
        <authorList>
            <person name="Whitman W.B."/>
            <person name="Woyke T."/>
            <person name="Klenk H.P."/>
            <person name="Zhou Y."/>
            <person name="Lilburn T.G."/>
            <person name="Beck B.J."/>
            <person name="De Vos P."/>
            <person name="Vandamme P."/>
            <person name="Eisen J.A."/>
            <person name="Garrity G."/>
            <person name="Hugenholtz P."/>
            <person name="Kyrpides N.C."/>
        </authorList>
    </citation>
    <scope>NUCLEOTIDE SEQUENCE [LARGE SCALE GENOMIC DNA]</scope>
    <source>
        <strain evidence="8 9">CGMCC 1.7748</strain>
    </source>
</reference>
<evidence type="ECO:0000313" key="8">
    <source>
        <dbReference type="EMBL" id="TWH91590.1"/>
    </source>
</evidence>
<evidence type="ECO:0000256" key="3">
    <source>
        <dbReference type="ARBA" id="ARBA00022692"/>
    </source>
</evidence>
<dbReference type="InterPro" id="IPR007688">
    <property type="entry name" value="Conjugal_tfr_TrbL/VirB6"/>
</dbReference>
<comment type="similarity">
    <text evidence="2">Belongs to the TrbL/VirB6 family.</text>
</comment>
<name>A0A562K845_SPHWJ</name>
<feature type="transmembrane region" description="Helical" evidence="7">
    <location>
        <begin position="60"/>
        <end position="82"/>
    </location>
</feature>
<keyword evidence="9" id="KW-1185">Reference proteome</keyword>
<dbReference type="GO" id="GO:0016020">
    <property type="term" value="C:membrane"/>
    <property type="evidence" value="ECO:0007669"/>
    <property type="project" value="UniProtKB-SubCell"/>
</dbReference>
<feature type="transmembrane region" description="Helical" evidence="7">
    <location>
        <begin position="264"/>
        <end position="284"/>
    </location>
</feature>
<evidence type="ECO:0000256" key="6">
    <source>
        <dbReference type="SAM" id="MobiDB-lite"/>
    </source>
</evidence>
<dbReference type="GO" id="GO:0030255">
    <property type="term" value="P:protein secretion by the type IV secretion system"/>
    <property type="evidence" value="ECO:0007669"/>
    <property type="project" value="InterPro"/>
</dbReference>
<dbReference type="Pfam" id="PF04610">
    <property type="entry name" value="TrbL"/>
    <property type="match status" value="1"/>
</dbReference>
<protein>
    <submittedName>
        <fullName evidence="8">TrbL/VirB6 plasmid conjugal transfer protein</fullName>
    </submittedName>
</protein>
<feature type="transmembrane region" description="Helical" evidence="7">
    <location>
        <begin position="237"/>
        <end position="258"/>
    </location>
</feature>
<organism evidence="8 9">
    <name type="scientific">Sphingobium wenxiniae (strain DSM 21828 / CGMCC 1.7748 / JZ-1)</name>
    <dbReference type="NCBI Taxonomy" id="595605"/>
    <lineage>
        <taxon>Bacteria</taxon>
        <taxon>Pseudomonadati</taxon>
        <taxon>Pseudomonadota</taxon>
        <taxon>Alphaproteobacteria</taxon>
        <taxon>Sphingomonadales</taxon>
        <taxon>Sphingomonadaceae</taxon>
        <taxon>Sphingobium</taxon>
    </lineage>
</organism>
<gene>
    <name evidence="8" type="ORF">IQ35_03103</name>
</gene>
<feature type="transmembrane region" description="Helical" evidence="7">
    <location>
        <begin position="30"/>
        <end position="48"/>
    </location>
</feature>
<proteinExistence type="inferred from homology"/>
<evidence type="ECO:0000256" key="2">
    <source>
        <dbReference type="ARBA" id="ARBA00007802"/>
    </source>
</evidence>